<evidence type="ECO:0000256" key="2">
    <source>
        <dbReference type="ARBA" id="ARBA00022491"/>
    </source>
</evidence>
<proteinExistence type="predicted"/>
<dbReference type="GO" id="GO:0000122">
    <property type="term" value="P:negative regulation of transcription by RNA polymerase II"/>
    <property type="evidence" value="ECO:0007669"/>
    <property type="project" value="InterPro"/>
</dbReference>
<feature type="compositionally biased region" description="Polar residues" evidence="6">
    <location>
        <begin position="94"/>
        <end position="105"/>
    </location>
</feature>
<organism evidence="8 9">
    <name type="scientific">Ceratosolen solmsi marchali</name>
    <dbReference type="NCBI Taxonomy" id="326594"/>
    <lineage>
        <taxon>Eukaryota</taxon>
        <taxon>Metazoa</taxon>
        <taxon>Ecdysozoa</taxon>
        <taxon>Arthropoda</taxon>
        <taxon>Hexapoda</taxon>
        <taxon>Insecta</taxon>
        <taxon>Pterygota</taxon>
        <taxon>Neoptera</taxon>
        <taxon>Endopterygota</taxon>
        <taxon>Hymenoptera</taxon>
        <taxon>Apocrita</taxon>
        <taxon>Proctotrupomorpha</taxon>
        <taxon>Chalcidoidea</taxon>
        <taxon>Agaonidae</taxon>
        <taxon>Agaoninae</taxon>
        <taxon>Ceratosolen</taxon>
    </lineage>
</organism>
<dbReference type="SUPFAM" id="SSF47459">
    <property type="entry name" value="HLH, helix-loop-helix DNA-binding domain"/>
    <property type="match status" value="1"/>
</dbReference>
<dbReference type="GO" id="GO:0005737">
    <property type="term" value="C:cytoplasm"/>
    <property type="evidence" value="ECO:0007669"/>
    <property type="project" value="InterPro"/>
</dbReference>
<dbReference type="RefSeq" id="XP_011495999.1">
    <property type="nucleotide sequence ID" value="XM_011497697.1"/>
</dbReference>
<dbReference type="AlphaFoldDB" id="A0AAJ6YDD8"/>
<evidence type="ECO:0000256" key="4">
    <source>
        <dbReference type="ARBA" id="ARBA00023163"/>
    </source>
</evidence>
<reference evidence="9" key="1">
    <citation type="submission" date="2025-08" db="UniProtKB">
        <authorList>
            <consortium name="RefSeq"/>
        </authorList>
    </citation>
    <scope>IDENTIFICATION</scope>
</reference>
<keyword evidence="8" id="KW-1185">Reference proteome</keyword>
<dbReference type="GO" id="GO:0030154">
    <property type="term" value="P:cell differentiation"/>
    <property type="evidence" value="ECO:0007669"/>
    <property type="project" value="TreeGrafter"/>
</dbReference>
<dbReference type="InterPro" id="IPR011598">
    <property type="entry name" value="bHLH_dom"/>
</dbReference>
<evidence type="ECO:0000256" key="5">
    <source>
        <dbReference type="ARBA" id="ARBA00023242"/>
    </source>
</evidence>
<dbReference type="GeneID" id="105360711"/>
<keyword evidence="2" id="KW-0678">Repressor</keyword>
<dbReference type="Proteomes" id="UP000695007">
    <property type="component" value="Unplaced"/>
</dbReference>
<name>A0AAJ6YDD8_9HYME</name>
<dbReference type="Pfam" id="PF00010">
    <property type="entry name" value="HLH"/>
    <property type="match status" value="1"/>
</dbReference>
<comment type="subcellular location">
    <subcellularLocation>
        <location evidence="1">Nucleus</location>
    </subcellularLocation>
</comment>
<dbReference type="GO" id="GO:0032922">
    <property type="term" value="P:circadian regulation of gene expression"/>
    <property type="evidence" value="ECO:0007669"/>
    <property type="project" value="TreeGrafter"/>
</dbReference>
<feature type="compositionally biased region" description="Basic and acidic residues" evidence="6">
    <location>
        <begin position="76"/>
        <end position="93"/>
    </location>
</feature>
<protein>
    <submittedName>
        <fullName evidence="9">DNA-binding protein inhibitor ID-2-A</fullName>
    </submittedName>
</protein>
<evidence type="ECO:0000256" key="6">
    <source>
        <dbReference type="SAM" id="MobiDB-lite"/>
    </source>
</evidence>
<dbReference type="InterPro" id="IPR036638">
    <property type="entry name" value="HLH_DNA-bd_sf"/>
</dbReference>
<feature type="domain" description="BHLH" evidence="7">
    <location>
        <begin position="18"/>
        <end position="70"/>
    </location>
</feature>
<dbReference type="PANTHER" id="PTHR11723">
    <property type="entry name" value="DNA-BINDING PROTEIN INHIBITOR"/>
    <property type="match status" value="1"/>
</dbReference>
<feature type="region of interest" description="Disordered" evidence="6">
    <location>
        <begin position="76"/>
        <end position="111"/>
    </location>
</feature>
<sequence length="111" mass="13078">MKAMVASPVGRRVSSTTRRVFITRGRKNLEAEGVAAYFGKLRDLVPHMPRKRKLSKLEVIQRVIQYIYELESTLEEHNKHDHQKEENIDHQQQENDNQSQLTDNENPLKQR</sequence>
<accession>A0AAJ6YDD8</accession>
<dbReference type="Gene3D" id="4.10.280.10">
    <property type="entry name" value="Helix-loop-helix DNA-binding domain"/>
    <property type="match status" value="1"/>
</dbReference>
<keyword evidence="3" id="KW-0805">Transcription regulation</keyword>
<dbReference type="KEGG" id="csol:105360711"/>
<dbReference type="PANTHER" id="PTHR11723:SF17">
    <property type="entry name" value="PROTEIN EXTRA-MACROCHAETAE"/>
    <property type="match status" value="1"/>
</dbReference>
<keyword evidence="5" id="KW-0539">Nucleus</keyword>
<keyword evidence="4" id="KW-0804">Transcription</keyword>
<evidence type="ECO:0000313" key="8">
    <source>
        <dbReference type="Proteomes" id="UP000695007"/>
    </source>
</evidence>
<evidence type="ECO:0000256" key="3">
    <source>
        <dbReference type="ARBA" id="ARBA00023015"/>
    </source>
</evidence>
<gene>
    <name evidence="9" type="primary">LOC105360711</name>
</gene>
<evidence type="ECO:0000259" key="7">
    <source>
        <dbReference type="PROSITE" id="PS50888"/>
    </source>
</evidence>
<dbReference type="InterPro" id="IPR026052">
    <property type="entry name" value="DNA-bd_prot-inh"/>
</dbReference>
<dbReference type="CTD" id="38091"/>
<evidence type="ECO:0000256" key="1">
    <source>
        <dbReference type="ARBA" id="ARBA00004123"/>
    </source>
</evidence>
<dbReference type="PROSITE" id="PS50888">
    <property type="entry name" value="BHLH"/>
    <property type="match status" value="1"/>
</dbReference>
<evidence type="ECO:0000313" key="9">
    <source>
        <dbReference type="RefSeq" id="XP_011495999.1"/>
    </source>
</evidence>
<dbReference type="GO" id="GO:0046983">
    <property type="term" value="F:protein dimerization activity"/>
    <property type="evidence" value="ECO:0007669"/>
    <property type="project" value="InterPro"/>
</dbReference>
<dbReference type="GO" id="GO:0005634">
    <property type="term" value="C:nucleus"/>
    <property type="evidence" value="ECO:0007669"/>
    <property type="project" value="UniProtKB-SubCell"/>
</dbReference>